<name>A0A5N0A098_9BIFI</name>
<dbReference type="SUPFAM" id="SSF52172">
    <property type="entry name" value="CheY-like"/>
    <property type="match status" value="1"/>
</dbReference>
<dbReference type="GO" id="GO:0003677">
    <property type="term" value="F:DNA binding"/>
    <property type="evidence" value="ECO:0007669"/>
    <property type="project" value="UniProtKB-KW"/>
</dbReference>
<dbReference type="CDD" id="cd06170">
    <property type="entry name" value="LuxR_C_like"/>
    <property type="match status" value="1"/>
</dbReference>
<dbReference type="Gene3D" id="3.40.50.2300">
    <property type="match status" value="1"/>
</dbReference>
<dbReference type="PROSITE" id="PS50043">
    <property type="entry name" value="HTH_LUXR_2"/>
    <property type="match status" value="1"/>
</dbReference>
<evidence type="ECO:0000259" key="4">
    <source>
        <dbReference type="PROSITE" id="PS50043"/>
    </source>
</evidence>
<dbReference type="Proteomes" id="UP000412028">
    <property type="component" value="Unassembled WGS sequence"/>
</dbReference>
<organism evidence="6 7">
    <name type="scientific">Bifidobacterium tissieri</name>
    <dbReference type="NCBI Taxonomy" id="1630162"/>
    <lineage>
        <taxon>Bacteria</taxon>
        <taxon>Bacillati</taxon>
        <taxon>Actinomycetota</taxon>
        <taxon>Actinomycetes</taxon>
        <taxon>Bifidobacteriales</taxon>
        <taxon>Bifidobacteriaceae</taxon>
        <taxon>Bifidobacterium</taxon>
    </lineage>
</organism>
<dbReference type="OrthoDB" id="3236047at2"/>
<evidence type="ECO:0000313" key="7">
    <source>
        <dbReference type="Proteomes" id="UP000412028"/>
    </source>
</evidence>
<dbReference type="InterPro" id="IPR000792">
    <property type="entry name" value="Tscrpt_reg_LuxR_C"/>
</dbReference>
<evidence type="ECO:0000256" key="1">
    <source>
        <dbReference type="ARBA" id="ARBA00022553"/>
    </source>
</evidence>
<protein>
    <submittedName>
        <fullName evidence="6">Response regulator transcription factor</fullName>
    </submittedName>
</protein>
<dbReference type="SMART" id="SM00448">
    <property type="entry name" value="REC"/>
    <property type="match status" value="1"/>
</dbReference>
<dbReference type="Pfam" id="PF00196">
    <property type="entry name" value="GerE"/>
    <property type="match status" value="1"/>
</dbReference>
<evidence type="ECO:0000259" key="5">
    <source>
        <dbReference type="PROSITE" id="PS50110"/>
    </source>
</evidence>
<proteinExistence type="predicted"/>
<feature type="domain" description="Response regulatory" evidence="5">
    <location>
        <begin position="20"/>
        <end position="142"/>
    </location>
</feature>
<dbReference type="PROSITE" id="PS50110">
    <property type="entry name" value="RESPONSE_REGULATORY"/>
    <property type="match status" value="1"/>
</dbReference>
<dbReference type="EMBL" id="RZUI01000003">
    <property type="protein sequence ID" value="KAA8831059.1"/>
    <property type="molecule type" value="Genomic_DNA"/>
</dbReference>
<dbReference type="InterPro" id="IPR058245">
    <property type="entry name" value="NreC/VraR/RcsB-like_REC"/>
</dbReference>
<dbReference type="SUPFAM" id="SSF46894">
    <property type="entry name" value="C-terminal effector domain of the bipartite response regulators"/>
    <property type="match status" value="1"/>
</dbReference>
<dbReference type="InterPro" id="IPR001789">
    <property type="entry name" value="Sig_transdc_resp-reg_receiver"/>
</dbReference>
<dbReference type="GO" id="GO:0006355">
    <property type="term" value="P:regulation of DNA-templated transcription"/>
    <property type="evidence" value="ECO:0007669"/>
    <property type="project" value="InterPro"/>
</dbReference>
<reference evidence="6 7" key="1">
    <citation type="journal article" date="2019" name="Syst. Appl. Microbiol.">
        <title>Characterization of Bifidobacterium species in feaces of the Egyptian fruit bat: Description of B. vespertilionis sp. nov. and B. rousetti sp. nov.</title>
        <authorList>
            <person name="Modesto M."/>
            <person name="Satti M."/>
            <person name="Watanabe K."/>
            <person name="Puglisi E."/>
            <person name="Morelli L."/>
            <person name="Huang C.-H."/>
            <person name="Liou J.-S."/>
            <person name="Miyashita M."/>
            <person name="Tamura T."/>
            <person name="Saito S."/>
            <person name="Mori K."/>
            <person name="Huang L."/>
            <person name="Sciavilla P."/>
            <person name="Sandri C."/>
            <person name="Spiezio C."/>
            <person name="Vitali F."/>
            <person name="Cavalieri D."/>
            <person name="Perpetuini G."/>
            <person name="Tofalo R."/>
            <person name="Bonetti A."/>
            <person name="Arita M."/>
            <person name="Mattarelli P."/>
        </authorList>
    </citation>
    <scope>NUCLEOTIDE SEQUENCE [LARGE SCALE GENOMIC DNA]</scope>
    <source>
        <strain evidence="6 7">RST7</strain>
    </source>
</reference>
<dbReference type="InterPro" id="IPR039420">
    <property type="entry name" value="WalR-like"/>
</dbReference>
<dbReference type="InterPro" id="IPR016032">
    <property type="entry name" value="Sig_transdc_resp-reg_C-effctor"/>
</dbReference>
<keyword evidence="2" id="KW-0238">DNA-binding</keyword>
<dbReference type="InterPro" id="IPR036388">
    <property type="entry name" value="WH-like_DNA-bd_sf"/>
</dbReference>
<evidence type="ECO:0000256" key="3">
    <source>
        <dbReference type="PROSITE-ProRule" id="PRU00169"/>
    </source>
</evidence>
<sequence>MKCGLSICVSSVAVSSEFLRVGIVDNDPCALYAVGLVLRHVCNVSHCRCEIWEETDPAKAVRRCCEARPQTDVILVDMSLGGISGVQVCRMIRRKSPTVGVIGITAYDCATYRDALIDAGAQALLDKSRIGECLKPAIMAVSRGLPYPENGGFMSVADSVDHVHHGPEPVPSLTAQELLVIQLDSQHLSIGEIAERLHISPVTVSSHRRNIRRKFNVHTWSAVVDQCREMHVI</sequence>
<dbReference type="SMART" id="SM00421">
    <property type="entry name" value="HTH_LUXR"/>
    <property type="match status" value="1"/>
</dbReference>
<feature type="modified residue" description="4-aspartylphosphate" evidence="3">
    <location>
        <position position="77"/>
    </location>
</feature>
<dbReference type="Gene3D" id="1.10.10.10">
    <property type="entry name" value="Winged helix-like DNA-binding domain superfamily/Winged helix DNA-binding domain"/>
    <property type="match status" value="1"/>
</dbReference>
<dbReference type="AlphaFoldDB" id="A0A5N0A098"/>
<feature type="domain" description="HTH luxR-type" evidence="4">
    <location>
        <begin position="166"/>
        <end position="231"/>
    </location>
</feature>
<keyword evidence="1 3" id="KW-0597">Phosphoprotein</keyword>
<dbReference type="RefSeq" id="WP_150380917.1">
    <property type="nucleotide sequence ID" value="NZ_RZUI01000003.1"/>
</dbReference>
<dbReference type="Pfam" id="PF00072">
    <property type="entry name" value="Response_reg"/>
    <property type="match status" value="1"/>
</dbReference>
<dbReference type="PANTHER" id="PTHR43214:SF17">
    <property type="entry name" value="TRANSCRIPTIONAL REGULATORY PROTEIN RCSB"/>
    <property type="match status" value="1"/>
</dbReference>
<comment type="caution">
    <text evidence="6">The sequence shown here is derived from an EMBL/GenBank/DDBJ whole genome shotgun (WGS) entry which is preliminary data.</text>
</comment>
<gene>
    <name evidence="6" type="ORF">EMO89_03135</name>
</gene>
<dbReference type="CDD" id="cd17535">
    <property type="entry name" value="REC_NarL-like"/>
    <property type="match status" value="1"/>
</dbReference>
<accession>A0A5N0A098</accession>
<dbReference type="PANTHER" id="PTHR43214">
    <property type="entry name" value="TWO-COMPONENT RESPONSE REGULATOR"/>
    <property type="match status" value="1"/>
</dbReference>
<evidence type="ECO:0000313" key="6">
    <source>
        <dbReference type="EMBL" id="KAA8831059.1"/>
    </source>
</evidence>
<evidence type="ECO:0000256" key="2">
    <source>
        <dbReference type="ARBA" id="ARBA00023125"/>
    </source>
</evidence>
<dbReference type="GO" id="GO:0000160">
    <property type="term" value="P:phosphorelay signal transduction system"/>
    <property type="evidence" value="ECO:0007669"/>
    <property type="project" value="InterPro"/>
</dbReference>
<dbReference type="InterPro" id="IPR011006">
    <property type="entry name" value="CheY-like_superfamily"/>
</dbReference>